<evidence type="ECO:0000313" key="1">
    <source>
        <dbReference type="EMBL" id="KFB66206.1"/>
    </source>
</evidence>
<dbReference type="STRING" id="1457154.CAPSK01_004575"/>
<dbReference type="EMBL" id="JDSS02000049">
    <property type="protein sequence ID" value="KFB66206.1"/>
    <property type="molecule type" value="Genomic_DNA"/>
</dbReference>
<sequence>MPHALGFPNLIATVGHTLSGGSWSASAPLSRLATWPLAESARSANALAASTQLEVTWGATTPAARLLAVMGHNLSQTATVRWVRRATPGGAIVADSGAVPAWAFAPREHDGRAHCVMVTQAQAVAAGHETVEIVDTGNPAGYVEIGRICICPITIPTYGPAYGLRDGVTDLSTVTKAESGADWPTTRRRQRSVTFTIPWLSLAEGDTLHELEQVEGTTAEIAWLPDFGDSERMQRYGFVGRLRELSGLEYPSWRLRSKAFAIEQRM</sequence>
<dbReference type="Proteomes" id="UP000019812">
    <property type="component" value="Unassembled WGS sequence"/>
</dbReference>
<dbReference type="AlphaFoldDB" id="A0A084XUR2"/>
<accession>A0A084XUR2</accession>
<name>A0A084XUR2_9PROT</name>
<protein>
    <submittedName>
        <fullName evidence="1">Uncharacterized protein</fullName>
    </submittedName>
</protein>
<dbReference type="RefSeq" id="WP_034930900.1">
    <property type="nucleotide sequence ID" value="NZ_JDSS02000049.1"/>
</dbReference>
<gene>
    <name evidence="1" type="ORF">CAPSK01_004575</name>
</gene>
<evidence type="ECO:0000313" key="2">
    <source>
        <dbReference type="Proteomes" id="UP000019812"/>
    </source>
</evidence>
<proteinExistence type="predicted"/>
<comment type="caution">
    <text evidence="1">The sequence shown here is derived from an EMBL/GenBank/DDBJ whole genome shotgun (WGS) entry which is preliminary data.</text>
</comment>
<reference evidence="1 2" key="1">
    <citation type="submission" date="2014-07" db="EMBL/GenBank/DDBJ databases">
        <title>Expanding our view of genomic diversity in Candidatus Accumulibacter clades.</title>
        <authorList>
            <person name="Skennerton C.T."/>
            <person name="Barr J.J."/>
            <person name="Slater F.R."/>
            <person name="Bond P.L."/>
            <person name="Tyson G.W."/>
        </authorList>
    </citation>
    <scope>NUCLEOTIDE SEQUENCE [LARGE SCALE GENOMIC DNA]</scope>
    <source>
        <strain evidence="2">SK-01</strain>
    </source>
</reference>
<organism evidence="1 2">
    <name type="scientific">Candidatus Accumulibacter vicinus</name>
    <dbReference type="NCBI Taxonomy" id="2954382"/>
    <lineage>
        <taxon>Bacteria</taxon>
        <taxon>Pseudomonadati</taxon>
        <taxon>Pseudomonadota</taxon>
        <taxon>Betaproteobacteria</taxon>
        <taxon>Candidatus Accumulibacter</taxon>
    </lineage>
</organism>